<keyword evidence="11 17" id="KW-1278">Translocase</keyword>
<name>A0A927N246_9ACTN</name>
<dbReference type="Pfam" id="PF13442">
    <property type="entry name" value="Cytochrome_CBB3"/>
    <property type="match status" value="1"/>
</dbReference>
<dbReference type="InterPro" id="IPR050597">
    <property type="entry name" value="Cytochrome_c_Oxidase_Subunit"/>
</dbReference>
<feature type="binding site" description="covalent" evidence="18">
    <location>
        <position position="60"/>
    </location>
    <ligand>
        <name>heme c</name>
        <dbReference type="ChEBI" id="CHEBI:61717"/>
        <label>1</label>
    </ligand>
</feature>
<evidence type="ECO:0000256" key="12">
    <source>
        <dbReference type="ARBA" id="ARBA00022982"/>
    </source>
</evidence>
<evidence type="ECO:0000256" key="6">
    <source>
        <dbReference type="ARBA" id="ARBA00022617"/>
    </source>
</evidence>
<keyword evidence="8 17" id="KW-0812">Transmembrane</keyword>
<keyword evidence="12 17" id="KW-0249">Electron transport</keyword>
<dbReference type="GO" id="GO:0008121">
    <property type="term" value="F:quinol-cytochrome-c reductase activity"/>
    <property type="evidence" value="ECO:0007669"/>
    <property type="project" value="UniProtKB-UniRule"/>
</dbReference>
<dbReference type="PROSITE" id="PS51007">
    <property type="entry name" value="CYTC"/>
    <property type="match status" value="2"/>
</dbReference>
<evidence type="ECO:0000256" key="7">
    <source>
        <dbReference type="ARBA" id="ARBA00022660"/>
    </source>
</evidence>
<evidence type="ECO:0000256" key="2">
    <source>
        <dbReference type="ARBA" id="ARBA00012951"/>
    </source>
</evidence>
<feature type="binding site" description="axial binding residue" evidence="19">
    <location>
        <position position="160"/>
    </location>
    <ligand>
        <name>heme c</name>
        <dbReference type="ChEBI" id="CHEBI:61717"/>
        <label>2</label>
    </ligand>
    <ligandPart>
        <name>Fe</name>
        <dbReference type="ChEBI" id="CHEBI:18248"/>
    </ligandPart>
</feature>
<keyword evidence="15 17" id="KW-0472">Membrane</keyword>
<dbReference type="GO" id="GO:0005886">
    <property type="term" value="C:plasma membrane"/>
    <property type="evidence" value="ECO:0007669"/>
    <property type="project" value="UniProtKB-SubCell"/>
</dbReference>
<dbReference type="Pfam" id="PF00034">
    <property type="entry name" value="Cytochrom_C"/>
    <property type="match status" value="1"/>
</dbReference>
<feature type="binding site" description="covalent" evidence="18">
    <location>
        <position position="159"/>
    </location>
    <ligand>
        <name>heme c</name>
        <dbReference type="ChEBI" id="CHEBI:61717"/>
        <label>2</label>
    </ligand>
</feature>
<evidence type="ECO:0000256" key="4">
    <source>
        <dbReference type="ARBA" id="ARBA00022448"/>
    </source>
</evidence>
<keyword evidence="9 17" id="KW-0479">Metal-binding</keyword>
<comment type="subcellular location">
    <subcellularLocation>
        <location evidence="1 17">Cell membrane</location>
        <topology evidence="1 17">Multi-pass membrane protein</topology>
    </subcellularLocation>
</comment>
<accession>A0A927N246</accession>
<gene>
    <name evidence="21" type="ORF">HEB94_007764</name>
</gene>
<feature type="binding site" description="covalent" evidence="18">
    <location>
        <position position="156"/>
    </location>
    <ligand>
        <name>heme c</name>
        <dbReference type="ChEBI" id="CHEBI:61717"/>
        <label>2</label>
    </ligand>
</feature>
<evidence type="ECO:0000256" key="3">
    <source>
        <dbReference type="ARBA" id="ARBA00017819"/>
    </source>
</evidence>
<dbReference type="PANTHER" id="PTHR33751">
    <property type="entry name" value="CBB3-TYPE CYTOCHROME C OXIDASE SUBUNIT FIXP"/>
    <property type="match status" value="1"/>
</dbReference>
<dbReference type="EC" id="7.1.1.8" evidence="2 17"/>
<evidence type="ECO:0000313" key="21">
    <source>
        <dbReference type="EMBL" id="MBE1610916.1"/>
    </source>
</evidence>
<dbReference type="InterPro" id="IPR009056">
    <property type="entry name" value="Cyt_c-like_dom"/>
</dbReference>
<dbReference type="Proteomes" id="UP000638648">
    <property type="component" value="Unassembled WGS sequence"/>
</dbReference>
<keyword evidence="22" id="KW-1185">Reference proteome</keyword>
<proteinExistence type="predicted"/>
<comment type="caution">
    <text evidence="17">Lacks conserved residue(s) required for the propagation of feature annotation.</text>
</comment>
<dbReference type="PIRSF" id="PIRSF000007">
    <property type="entry name" value="Ubiq_cycred_cyc"/>
    <property type="match status" value="1"/>
</dbReference>
<evidence type="ECO:0000256" key="5">
    <source>
        <dbReference type="ARBA" id="ARBA00022475"/>
    </source>
</evidence>
<sequence>MSTILGARRRHRFAGPVVVLMALAAFGGIYALASPSSQASADAAQSTQIEQGKKLFSVSCSSCHGLNAQGTNAGPPLIGVGAAAVDFQVGTGRMPAQQPGPQIPQKKVAFSDEEISALAAYVASLGPGPAIPADTSSEGLSDAEIAEGGELFRTNCASCHNVAGKGGALTWGKFAPNLDNTSSRHIYEAMLTGPQQMPVFSDAVITPENKRQIIGYLETLREEPSHGGFALGGLGPVTEGLAAWLVGIAGLVIIAVWIAARTAKGKRA</sequence>
<evidence type="ECO:0000259" key="20">
    <source>
        <dbReference type="PROSITE" id="PS51007"/>
    </source>
</evidence>
<evidence type="ECO:0000256" key="8">
    <source>
        <dbReference type="ARBA" id="ARBA00022692"/>
    </source>
</evidence>
<keyword evidence="10" id="KW-0677">Repeat</keyword>
<keyword evidence="14 17" id="KW-0408">Iron</keyword>
<keyword evidence="13 17" id="KW-1133">Transmembrane helix</keyword>
<comment type="subunit">
    <text evidence="17">The cytochrome bc1 complex is composed of a cytochrome b (QcrB), the Rieske iron-sulfur protein (QcrA) and a diheme cytochrome c (QcrC) subunit.</text>
</comment>
<evidence type="ECO:0000256" key="1">
    <source>
        <dbReference type="ARBA" id="ARBA00004651"/>
    </source>
</evidence>
<dbReference type="GO" id="GO:0005506">
    <property type="term" value="F:iron ion binding"/>
    <property type="evidence" value="ECO:0007669"/>
    <property type="project" value="UniProtKB-UniRule"/>
</dbReference>
<evidence type="ECO:0000313" key="22">
    <source>
        <dbReference type="Proteomes" id="UP000638648"/>
    </source>
</evidence>
<evidence type="ECO:0000256" key="15">
    <source>
        <dbReference type="ARBA" id="ARBA00023136"/>
    </source>
</evidence>
<evidence type="ECO:0000256" key="11">
    <source>
        <dbReference type="ARBA" id="ARBA00022967"/>
    </source>
</evidence>
<reference evidence="21" key="1">
    <citation type="submission" date="2020-10" db="EMBL/GenBank/DDBJ databases">
        <title>Sequencing the genomes of 1000 actinobacteria strains.</title>
        <authorList>
            <person name="Klenk H.-P."/>
        </authorList>
    </citation>
    <scope>NUCLEOTIDE SEQUENCE</scope>
    <source>
        <strain evidence="21">DSM 45354</strain>
    </source>
</reference>
<comment type="catalytic activity">
    <reaction evidence="16 17">
        <text>a quinol + 2 Fe(III)-[cytochrome c](out) = a quinone + 2 Fe(II)-[cytochrome c](out) + 2 H(+)(out)</text>
        <dbReference type="Rhea" id="RHEA:11484"/>
        <dbReference type="Rhea" id="RHEA-COMP:10350"/>
        <dbReference type="Rhea" id="RHEA-COMP:14399"/>
        <dbReference type="ChEBI" id="CHEBI:15378"/>
        <dbReference type="ChEBI" id="CHEBI:24646"/>
        <dbReference type="ChEBI" id="CHEBI:29033"/>
        <dbReference type="ChEBI" id="CHEBI:29034"/>
        <dbReference type="ChEBI" id="CHEBI:132124"/>
        <dbReference type="EC" id="7.1.1.8"/>
    </reaction>
</comment>
<evidence type="ECO:0000256" key="10">
    <source>
        <dbReference type="ARBA" id="ARBA00022737"/>
    </source>
</evidence>
<dbReference type="EMBL" id="JADBEM010000001">
    <property type="protein sequence ID" value="MBE1610916.1"/>
    <property type="molecule type" value="Genomic_DNA"/>
</dbReference>
<evidence type="ECO:0000256" key="18">
    <source>
        <dbReference type="PIRSR" id="PIRSR000007-50"/>
    </source>
</evidence>
<feature type="binding site" description="covalent" evidence="18">
    <location>
        <position position="63"/>
    </location>
    <ligand>
        <name>heme c</name>
        <dbReference type="ChEBI" id="CHEBI:61717"/>
        <label>1</label>
    </ligand>
</feature>
<keyword evidence="6 17" id="KW-0349">Heme</keyword>
<dbReference type="InterPro" id="IPR036909">
    <property type="entry name" value="Cyt_c-like_dom_sf"/>
</dbReference>
<dbReference type="InterPro" id="IPR009152">
    <property type="entry name" value="bc1_cytC-su"/>
</dbReference>
<dbReference type="Gene3D" id="1.10.760.10">
    <property type="entry name" value="Cytochrome c-like domain"/>
    <property type="match status" value="2"/>
</dbReference>
<evidence type="ECO:0000256" key="13">
    <source>
        <dbReference type="ARBA" id="ARBA00022989"/>
    </source>
</evidence>
<evidence type="ECO:0000256" key="9">
    <source>
        <dbReference type="ARBA" id="ARBA00022723"/>
    </source>
</evidence>
<evidence type="ECO:0000256" key="14">
    <source>
        <dbReference type="ARBA" id="ARBA00023004"/>
    </source>
</evidence>
<keyword evidence="5 17" id="KW-1003">Cell membrane</keyword>
<dbReference type="AlphaFoldDB" id="A0A927N246"/>
<evidence type="ECO:0000256" key="16">
    <source>
        <dbReference type="ARBA" id="ARBA00029351"/>
    </source>
</evidence>
<comment type="caution">
    <text evidence="21">The sequence shown here is derived from an EMBL/GenBank/DDBJ whole genome shotgun (WGS) entry which is preliminary data.</text>
</comment>
<protein>
    <recommendedName>
        <fullName evidence="3 17">Cytochrome bc1 complex cytochrome c subunit</fullName>
        <ecNumber evidence="2 17">7.1.1.8</ecNumber>
    </recommendedName>
</protein>
<feature type="domain" description="Cytochrome c" evidence="20">
    <location>
        <begin position="143"/>
        <end position="221"/>
    </location>
</feature>
<keyword evidence="4 17" id="KW-0813">Transport</keyword>
<keyword evidence="7 17" id="KW-0679">Respiratory chain</keyword>
<dbReference type="GO" id="GO:0020037">
    <property type="term" value="F:heme binding"/>
    <property type="evidence" value="ECO:0007669"/>
    <property type="project" value="UniProtKB-UniRule"/>
</dbReference>
<evidence type="ECO:0000256" key="17">
    <source>
        <dbReference type="PIRNR" id="PIRNR000007"/>
    </source>
</evidence>
<evidence type="ECO:0000256" key="19">
    <source>
        <dbReference type="PIRSR" id="PIRSR000007-51"/>
    </source>
</evidence>
<feature type="binding site" description="axial binding residue" evidence="19">
    <location>
        <position position="64"/>
    </location>
    <ligand>
        <name>heme c</name>
        <dbReference type="ChEBI" id="CHEBI:61717"/>
        <label>1</label>
    </ligand>
    <ligandPart>
        <name>Fe</name>
        <dbReference type="ChEBI" id="CHEBI:18248"/>
    </ligandPart>
</feature>
<organism evidence="21 22">
    <name type="scientific">Actinopolymorpha pittospori</name>
    <dbReference type="NCBI Taxonomy" id="648752"/>
    <lineage>
        <taxon>Bacteria</taxon>
        <taxon>Bacillati</taxon>
        <taxon>Actinomycetota</taxon>
        <taxon>Actinomycetes</taxon>
        <taxon>Propionibacteriales</taxon>
        <taxon>Actinopolymorphaceae</taxon>
        <taxon>Actinopolymorpha</taxon>
    </lineage>
</organism>
<dbReference type="PANTHER" id="PTHR33751:SF13">
    <property type="entry name" value="CYTOCHROME BC1 COMPLEX CYTOCHROME C SUBUNIT"/>
    <property type="match status" value="1"/>
</dbReference>
<comment type="PTM">
    <text evidence="18">Binds 2 heme c groups covalently per subunit.</text>
</comment>
<dbReference type="SUPFAM" id="SSF46626">
    <property type="entry name" value="Cytochrome c"/>
    <property type="match status" value="2"/>
</dbReference>
<feature type="domain" description="Cytochrome c" evidence="20">
    <location>
        <begin position="47"/>
        <end position="126"/>
    </location>
</feature>
<feature type="transmembrane region" description="Helical" evidence="17">
    <location>
        <begin position="241"/>
        <end position="260"/>
    </location>
</feature>